<feature type="compositionally biased region" description="Polar residues" evidence="1">
    <location>
        <begin position="65"/>
        <end position="80"/>
    </location>
</feature>
<dbReference type="PANTHER" id="PTHR26312">
    <property type="entry name" value="TETRATRICOPEPTIDE REPEAT PROTEIN 5"/>
    <property type="match status" value="1"/>
</dbReference>
<sequence>MLLLISFRENKSNKKFLLLVLPNMKAMIIRTGSGSFPARNWTPPSPSSPRISVSMPARESDKKSGGSSPSISLHTDLSSRNIRRASSEPDMMRSAMEGVKSTSRSELGSRALVARIPEEEDESTGSLTVVESPRARGSNAGGWPQRAMPLEEVEFPGGGIGKNWNSGGGGRDEFGTGGNADLSKIGAYYEEMIKSNPSNPLLLRNYGKYLHEVEGDLGRAEEYYGRAILASPGDGEVLSLYGNLIWENERDESRAKCYFDQAVQAAPDDCMVLGSYAHFMWEAEDEDDDDDNDGDIVAAPAAAAVVESF</sequence>
<proteinExistence type="predicted"/>
<dbReference type="Pfam" id="PF25474">
    <property type="entry name" value="TPR_TmcB"/>
    <property type="match status" value="1"/>
</dbReference>
<organism evidence="3 4">
    <name type="scientific">Coffea arabica</name>
    <name type="common">Arabian coffee</name>
    <dbReference type="NCBI Taxonomy" id="13443"/>
    <lineage>
        <taxon>Eukaryota</taxon>
        <taxon>Viridiplantae</taxon>
        <taxon>Streptophyta</taxon>
        <taxon>Embryophyta</taxon>
        <taxon>Tracheophyta</taxon>
        <taxon>Spermatophyta</taxon>
        <taxon>Magnoliopsida</taxon>
        <taxon>eudicotyledons</taxon>
        <taxon>Gunneridae</taxon>
        <taxon>Pentapetalae</taxon>
        <taxon>asterids</taxon>
        <taxon>lamiids</taxon>
        <taxon>Gentianales</taxon>
        <taxon>Rubiaceae</taxon>
        <taxon>Ixoroideae</taxon>
        <taxon>Gardenieae complex</taxon>
        <taxon>Bertiereae - Coffeeae clade</taxon>
        <taxon>Coffeeae</taxon>
        <taxon>Coffea</taxon>
    </lineage>
</organism>
<protein>
    <recommendedName>
        <fullName evidence="2">TmcB/TmcC TPR repeats domain-containing protein</fullName>
    </recommendedName>
</protein>
<gene>
    <name evidence="4" type="primary">LOC113703777</name>
</gene>
<dbReference type="Gene3D" id="1.25.40.10">
    <property type="entry name" value="Tetratricopeptide repeat domain"/>
    <property type="match status" value="1"/>
</dbReference>
<dbReference type="GeneID" id="113703777"/>
<dbReference type="InterPro" id="IPR057352">
    <property type="entry name" value="TPR_TmcB/C"/>
</dbReference>
<dbReference type="OrthoDB" id="439046at2759"/>
<feature type="domain" description="TmcB/TmcC TPR repeats" evidence="2">
    <location>
        <begin position="183"/>
        <end position="227"/>
    </location>
</feature>
<dbReference type="RefSeq" id="XP_027081054.1">
    <property type="nucleotide sequence ID" value="XM_027225253.2"/>
</dbReference>
<reference evidence="3" key="1">
    <citation type="journal article" date="2025" name="Foods">
        <title>Unveiling the Microbial Signatures of Arabica Coffee Cherries: Insights into Ripeness Specific Diversity, Functional Traits, and Implications for Quality and Safety.</title>
        <authorList>
            <consortium name="RefSeq"/>
            <person name="Tenea G.N."/>
            <person name="Cifuentes V."/>
            <person name="Reyes P."/>
            <person name="Cevallos-Vallejos M."/>
        </authorList>
    </citation>
    <scope>NUCLEOTIDE SEQUENCE [LARGE SCALE GENOMIC DNA]</scope>
</reference>
<dbReference type="Proteomes" id="UP001652660">
    <property type="component" value="Chromosome 8e"/>
</dbReference>
<reference evidence="4" key="2">
    <citation type="submission" date="2025-08" db="UniProtKB">
        <authorList>
            <consortium name="RefSeq"/>
        </authorList>
    </citation>
    <scope>IDENTIFICATION</scope>
    <source>
        <tissue evidence="4">Leaves</tissue>
    </source>
</reference>
<evidence type="ECO:0000313" key="3">
    <source>
        <dbReference type="Proteomes" id="UP001652660"/>
    </source>
</evidence>
<feature type="region of interest" description="Disordered" evidence="1">
    <location>
        <begin position="33"/>
        <end position="144"/>
    </location>
</feature>
<evidence type="ECO:0000256" key="1">
    <source>
        <dbReference type="SAM" id="MobiDB-lite"/>
    </source>
</evidence>
<name>A0A6P6TRG5_COFAR</name>
<accession>A0A6P6TRG5</accession>
<dbReference type="SUPFAM" id="SSF48452">
    <property type="entry name" value="TPR-like"/>
    <property type="match status" value="1"/>
</dbReference>
<keyword evidence="3" id="KW-1185">Reference proteome</keyword>
<dbReference type="InterPro" id="IPR011990">
    <property type="entry name" value="TPR-like_helical_dom_sf"/>
</dbReference>
<evidence type="ECO:0000313" key="4">
    <source>
        <dbReference type="RefSeq" id="XP_027081054.1"/>
    </source>
</evidence>
<dbReference type="AlphaFoldDB" id="A0A6P6TRG5"/>
<dbReference type="PANTHER" id="PTHR26312:SF123">
    <property type="entry name" value="TETRATRICOPEPTIDE REPEAT (TPR)-LIKE SUPERFAMILY PROTEIN"/>
    <property type="match status" value="1"/>
</dbReference>
<evidence type="ECO:0000259" key="2">
    <source>
        <dbReference type="Pfam" id="PF25474"/>
    </source>
</evidence>